<gene>
    <name evidence="2" type="ORF">ABID12_003764</name>
</gene>
<dbReference type="RefSeq" id="WP_354435608.1">
    <property type="nucleotide sequence ID" value="NZ_JBEPLY010000016.1"/>
</dbReference>
<dbReference type="Gene3D" id="3.40.50.150">
    <property type="entry name" value="Vaccinia Virus protein VP39"/>
    <property type="match status" value="1"/>
</dbReference>
<dbReference type="Proteomes" id="UP001549164">
    <property type="component" value="Unassembled WGS sequence"/>
</dbReference>
<evidence type="ECO:0000313" key="3">
    <source>
        <dbReference type="Proteomes" id="UP001549164"/>
    </source>
</evidence>
<accession>A0ABV2IHX3</accession>
<keyword evidence="3" id="KW-1185">Reference proteome</keyword>
<evidence type="ECO:0000313" key="2">
    <source>
        <dbReference type="EMBL" id="MET3601802.1"/>
    </source>
</evidence>
<feature type="domain" description="Methyltransferase type 11" evidence="1">
    <location>
        <begin position="68"/>
        <end position="117"/>
    </location>
</feature>
<dbReference type="SUPFAM" id="SSF53335">
    <property type="entry name" value="S-adenosyl-L-methionine-dependent methyltransferases"/>
    <property type="match status" value="1"/>
</dbReference>
<dbReference type="EMBL" id="JBEPLY010000016">
    <property type="protein sequence ID" value="MET3601802.1"/>
    <property type="molecule type" value="Genomic_DNA"/>
</dbReference>
<keyword evidence="2" id="KW-0489">Methyltransferase</keyword>
<dbReference type="InterPro" id="IPR029063">
    <property type="entry name" value="SAM-dependent_MTases_sf"/>
</dbReference>
<organism evidence="2 3">
    <name type="scientific">Martelella mangrovi</name>
    <dbReference type="NCBI Taxonomy" id="1397477"/>
    <lineage>
        <taxon>Bacteria</taxon>
        <taxon>Pseudomonadati</taxon>
        <taxon>Pseudomonadota</taxon>
        <taxon>Alphaproteobacteria</taxon>
        <taxon>Hyphomicrobiales</taxon>
        <taxon>Aurantimonadaceae</taxon>
        <taxon>Martelella</taxon>
    </lineage>
</organism>
<dbReference type="GO" id="GO:0032259">
    <property type="term" value="P:methylation"/>
    <property type="evidence" value="ECO:0007669"/>
    <property type="project" value="UniProtKB-KW"/>
</dbReference>
<evidence type="ECO:0000259" key="1">
    <source>
        <dbReference type="Pfam" id="PF08241"/>
    </source>
</evidence>
<dbReference type="GO" id="GO:0008168">
    <property type="term" value="F:methyltransferase activity"/>
    <property type="evidence" value="ECO:0007669"/>
    <property type="project" value="UniProtKB-KW"/>
</dbReference>
<dbReference type="Pfam" id="PF08241">
    <property type="entry name" value="Methyltransf_11"/>
    <property type="match status" value="1"/>
</dbReference>
<dbReference type="InterPro" id="IPR013216">
    <property type="entry name" value="Methyltransf_11"/>
</dbReference>
<dbReference type="CDD" id="cd02440">
    <property type="entry name" value="AdoMet_MTases"/>
    <property type="match status" value="1"/>
</dbReference>
<proteinExistence type="predicted"/>
<keyword evidence="2" id="KW-0808">Transferase</keyword>
<protein>
    <submittedName>
        <fullName evidence="2">SAM-dependent methyltransferase</fullName>
    </submittedName>
</protein>
<name>A0ABV2IHX3_9HYPH</name>
<comment type="caution">
    <text evidence="2">The sequence shown here is derived from an EMBL/GenBank/DDBJ whole genome shotgun (WGS) entry which is preliminary data.</text>
</comment>
<sequence length="201" mass="22643">MASAILAAYGKAQMRGLAELARCPVFSDLAIYEPGVSGAYRSVFNALPGYQNSFYWDGGISGQKMNGVRHEDLMNLSFADESFDLVISSDIFEHIRRPWVAFREVARVLKRGGMHIFSIPALLPMDKETVYRVDTSGPEDVHILEPYFHGDGRGGKSLVYVDYGRDIIDILEEIGFRTFVNTDDHIDVERRRVIAFSCLKI</sequence>
<reference evidence="2 3" key="1">
    <citation type="submission" date="2024-06" db="EMBL/GenBank/DDBJ databases">
        <title>Genomic Encyclopedia of Type Strains, Phase IV (KMG-IV): sequencing the most valuable type-strain genomes for metagenomic binning, comparative biology and taxonomic classification.</title>
        <authorList>
            <person name="Goeker M."/>
        </authorList>
    </citation>
    <scope>NUCLEOTIDE SEQUENCE [LARGE SCALE GENOMIC DNA]</scope>
    <source>
        <strain evidence="2 3">DSM 28102</strain>
    </source>
</reference>